<dbReference type="RefSeq" id="XP_018003956.1">
    <property type="nucleotide sequence ID" value="XM_018146443.1"/>
</dbReference>
<dbReference type="PANTHER" id="PTHR11820:SF7">
    <property type="entry name" value="ACYLPYRUVASE FAHD1, MITOCHONDRIAL"/>
    <property type="match status" value="1"/>
</dbReference>
<comment type="similarity">
    <text evidence="1">Belongs to the FAH family.</text>
</comment>
<dbReference type="Gene3D" id="3.40.50.1820">
    <property type="entry name" value="alpha/beta hydrolase"/>
    <property type="match status" value="1"/>
</dbReference>
<evidence type="ECO:0000259" key="3">
    <source>
        <dbReference type="Pfam" id="PF00561"/>
    </source>
</evidence>
<evidence type="ECO:0000256" key="2">
    <source>
        <dbReference type="ARBA" id="ARBA00022723"/>
    </source>
</evidence>
<dbReference type="GO" id="GO:0046872">
    <property type="term" value="F:metal ion binding"/>
    <property type="evidence" value="ECO:0007669"/>
    <property type="project" value="UniProtKB-KW"/>
</dbReference>
<feature type="domain" description="Fumarylacetoacetase-like C-terminal" evidence="4">
    <location>
        <begin position="1"/>
        <end position="95"/>
    </location>
</feature>
<evidence type="ECO:0000256" key="1">
    <source>
        <dbReference type="ARBA" id="ARBA00010211"/>
    </source>
</evidence>
<dbReference type="InterPro" id="IPR036663">
    <property type="entry name" value="Fumarylacetoacetase_C_sf"/>
</dbReference>
<dbReference type="EMBL" id="LFJN01000004">
    <property type="protein sequence ID" value="KPI43993.1"/>
    <property type="molecule type" value="Genomic_DNA"/>
</dbReference>
<reference evidence="5 6" key="1">
    <citation type="submission" date="2015-06" db="EMBL/GenBank/DDBJ databases">
        <title>Draft genome of the ant-associated black yeast Phialophora attae CBS 131958.</title>
        <authorList>
            <person name="Moreno L.F."/>
            <person name="Stielow B.J."/>
            <person name="de Hoog S."/>
            <person name="Vicente V.A."/>
            <person name="Weiss V.A."/>
            <person name="de Vries M."/>
            <person name="Cruz L.M."/>
            <person name="Souza E.M."/>
        </authorList>
    </citation>
    <scope>NUCLEOTIDE SEQUENCE [LARGE SCALE GENOMIC DNA]</scope>
    <source>
        <strain evidence="5 6">CBS 131958</strain>
    </source>
</reference>
<dbReference type="SUPFAM" id="SSF53474">
    <property type="entry name" value="alpha/beta-Hydrolases"/>
    <property type="match status" value="1"/>
</dbReference>
<protein>
    <submittedName>
        <fullName evidence="5">Uncharacterized protein</fullName>
    </submittedName>
</protein>
<dbReference type="GeneID" id="28738323"/>
<dbReference type="Proteomes" id="UP000038010">
    <property type="component" value="Unassembled WGS sequence"/>
</dbReference>
<dbReference type="Pfam" id="PF01557">
    <property type="entry name" value="FAA_hydrolase"/>
    <property type="match status" value="1"/>
</dbReference>
<name>A0A0N1H983_9EURO</name>
<accession>A0A0N1H983</accession>
<dbReference type="InterPro" id="IPR011234">
    <property type="entry name" value="Fumarylacetoacetase-like_C"/>
</dbReference>
<keyword evidence="2" id="KW-0479">Metal-binding</keyword>
<keyword evidence="6" id="KW-1185">Reference proteome</keyword>
<dbReference type="InterPro" id="IPR000073">
    <property type="entry name" value="AB_hydrolase_1"/>
</dbReference>
<dbReference type="AlphaFoldDB" id="A0A0N1H983"/>
<evidence type="ECO:0000313" key="6">
    <source>
        <dbReference type="Proteomes" id="UP000038010"/>
    </source>
</evidence>
<dbReference type="VEuPathDB" id="FungiDB:AB675_6172"/>
<dbReference type="Pfam" id="PF00561">
    <property type="entry name" value="Abhydrolase_1"/>
    <property type="match status" value="1"/>
</dbReference>
<evidence type="ECO:0000313" key="5">
    <source>
        <dbReference type="EMBL" id="KPI43993.1"/>
    </source>
</evidence>
<comment type="caution">
    <text evidence="5">The sequence shown here is derived from an EMBL/GenBank/DDBJ whole genome shotgun (WGS) entry which is preliminary data.</text>
</comment>
<dbReference type="PRINTS" id="PR00111">
    <property type="entry name" value="ABHYDROLASE"/>
</dbReference>
<evidence type="ECO:0000259" key="4">
    <source>
        <dbReference type="Pfam" id="PF01557"/>
    </source>
</evidence>
<dbReference type="GO" id="GO:0018773">
    <property type="term" value="F:acetylpyruvate hydrolase activity"/>
    <property type="evidence" value="ECO:0007669"/>
    <property type="project" value="TreeGrafter"/>
</dbReference>
<dbReference type="InterPro" id="IPR029058">
    <property type="entry name" value="AB_hydrolase_fold"/>
</dbReference>
<proteinExistence type="inferred from homology"/>
<dbReference type="Gene3D" id="3.90.850.10">
    <property type="entry name" value="Fumarylacetoacetase-like, C-terminal domain"/>
    <property type="match status" value="1"/>
</dbReference>
<organism evidence="5 6">
    <name type="scientific">Cyphellophora attinorum</name>
    <dbReference type="NCBI Taxonomy" id="1664694"/>
    <lineage>
        <taxon>Eukaryota</taxon>
        <taxon>Fungi</taxon>
        <taxon>Dikarya</taxon>
        <taxon>Ascomycota</taxon>
        <taxon>Pezizomycotina</taxon>
        <taxon>Eurotiomycetes</taxon>
        <taxon>Chaetothyriomycetidae</taxon>
        <taxon>Chaetothyriales</taxon>
        <taxon>Cyphellophoraceae</taxon>
        <taxon>Cyphellophora</taxon>
    </lineage>
</organism>
<feature type="domain" description="AB hydrolase-1" evidence="3">
    <location>
        <begin position="169"/>
        <end position="355"/>
    </location>
</feature>
<sequence length="368" mass="38230">MGPIAVPASQLPKVLKVTTKVNGELRQEATTEDLIFSIPTLIKTLSESQTLRAGDVIATGTPAGVGFGLKPPQFLKAGDLVEISVSGLGVLRNKVAAADTTNAVTQRISSETSLPVSNLSRTSGGLGLTTLASGKQLDIRKTGSGNHLVVFIHGLGGDKSFYTSEITISSLAADLHDIMTLPSLALSSHRTTIVAHSMGCLVATLFASLHPDLVQRLILLGPPPIPVPAGGVNASVARAAKVRSEGMREVTAAVSTAATSEKTKAERPLAFAAVQMSLLSQDPEGYAKGCTALASGGTLDADLPSKLDQQEVLVIAGEEDKVSPKAWAEKLSGTLLKNGKLTVLPDVGHWHCFEDVDGVARAIKDVLV</sequence>
<dbReference type="OrthoDB" id="194468at2759"/>
<dbReference type="STRING" id="1664694.A0A0N1H983"/>
<dbReference type="SUPFAM" id="SSF56529">
    <property type="entry name" value="FAH"/>
    <property type="match status" value="1"/>
</dbReference>
<dbReference type="PANTHER" id="PTHR11820">
    <property type="entry name" value="ACYLPYRUVASE"/>
    <property type="match status" value="1"/>
</dbReference>
<gene>
    <name evidence="5" type="ORF">AB675_6172</name>
</gene>